<keyword evidence="3" id="KW-1185">Reference proteome</keyword>
<dbReference type="InterPro" id="IPR046521">
    <property type="entry name" value="DUF6698"/>
</dbReference>
<reference evidence="2" key="1">
    <citation type="submission" date="2019-10" db="EMBL/GenBank/DDBJ databases">
        <authorList>
            <consortium name="DOE Joint Genome Institute"/>
            <person name="Kuo A."/>
            <person name="Miyauchi S."/>
            <person name="Kiss E."/>
            <person name="Drula E."/>
            <person name="Kohler A."/>
            <person name="Sanchez-Garcia M."/>
            <person name="Andreopoulos B."/>
            <person name="Barry K.W."/>
            <person name="Bonito G."/>
            <person name="Buee M."/>
            <person name="Carver A."/>
            <person name="Chen C."/>
            <person name="Cichocki N."/>
            <person name="Clum A."/>
            <person name="Culley D."/>
            <person name="Crous P.W."/>
            <person name="Fauchery L."/>
            <person name="Girlanda M."/>
            <person name="Hayes R."/>
            <person name="Keri Z."/>
            <person name="LaButti K."/>
            <person name="Lipzen A."/>
            <person name="Lombard V."/>
            <person name="Magnuson J."/>
            <person name="Maillard F."/>
            <person name="Morin E."/>
            <person name="Murat C."/>
            <person name="Nolan M."/>
            <person name="Ohm R."/>
            <person name="Pangilinan J."/>
            <person name="Pereira M."/>
            <person name="Perotto S."/>
            <person name="Peter M."/>
            <person name="Riley R."/>
            <person name="Sitrit Y."/>
            <person name="Stielow B."/>
            <person name="Szollosi G."/>
            <person name="Zifcakova L."/>
            <person name="Stursova M."/>
            <person name="Spatafora J.W."/>
            <person name="Tedersoo L."/>
            <person name="Vaario L.-M."/>
            <person name="Yamada A."/>
            <person name="Yan M."/>
            <person name="Wang P."/>
            <person name="Xu J."/>
            <person name="Bruns T."/>
            <person name="Baldrian P."/>
            <person name="Vilgalys R."/>
            <person name="Henrissat B."/>
            <person name="Grigoriev I.V."/>
            <person name="Hibbett D."/>
            <person name="Nagy L.G."/>
            <person name="Martin F.M."/>
        </authorList>
    </citation>
    <scope>NUCLEOTIDE SEQUENCE</scope>
    <source>
        <strain evidence="2">BED1</strain>
    </source>
</reference>
<dbReference type="EMBL" id="WHUW01000004">
    <property type="protein sequence ID" value="KAF8447782.1"/>
    <property type="molecule type" value="Genomic_DNA"/>
</dbReference>
<protein>
    <submittedName>
        <fullName evidence="2">Uncharacterized protein</fullName>
    </submittedName>
</protein>
<organism evidence="2 3">
    <name type="scientific">Boletus edulis BED1</name>
    <dbReference type="NCBI Taxonomy" id="1328754"/>
    <lineage>
        <taxon>Eukaryota</taxon>
        <taxon>Fungi</taxon>
        <taxon>Dikarya</taxon>
        <taxon>Basidiomycota</taxon>
        <taxon>Agaricomycotina</taxon>
        <taxon>Agaricomycetes</taxon>
        <taxon>Agaricomycetidae</taxon>
        <taxon>Boletales</taxon>
        <taxon>Boletineae</taxon>
        <taxon>Boletaceae</taxon>
        <taxon>Boletoideae</taxon>
        <taxon>Boletus</taxon>
    </lineage>
</organism>
<proteinExistence type="predicted"/>
<feature type="non-terminal residue" evidence="2">
    <location>
        <position position="295"/>
    </location>
</feature>
<name>A0AAD4C4Y5_BOLED</name>
<feature type="region of interest" description="Disordered" evidence="1">
    <location>
        <begin position="207"/>
        <end position="226"/>
    </location>
</feature>
<evidence type="ECO:0000313" key="2">
    <source>
        <dbReference type="EMBL" id="KAF8447782.1"/>
    </source>
</evidence>
<dbReference type="Proteomes" id="UP001194468">
    <property type="component" value="Unassembled WGS sequence"/>
</dbReference>
<comment type="caution">
    <text evidence="2">The sequence shown here is derived from an EMBL/GenBank/DDBJ whole genome shotgun (WGS) entry which is preliminary data.</text>
</comment>
<accession>A0AAD4C4Y5</accession>
<dbReference type="Pfam" id="PF20414">
    <property type="entry name" value="DUF6698"/>
    <property type="match status" value="1"/>
</dbReference>
<dbReference type="AlphaFoldDB" id="A0AAD4C4Y5"/>
<reference evidence="2" key="2">
    <citation type="journal article" date="2020" name="Nat. Commun.">
        <title>Large-scale genome sequencing of mycorrhizal fungi provides insights into the early evolution of symbiotic traits.</title>
        <authorList>
            <person name="Miyauchi S."/>
            <person name="Kiss E."/>
            <person name="Kuo A."/>
            <person name="Drula E."/>
            <person name="Kohler A."/>
            <person name="Sanchez-Garcia M."/>
            <person name="Morin E."/>
            <person name="Andreopoulos B."/>
            <person name="Barry K.W."/>
            <person name="Bonito G."/>
            <person name="Buee M."/>
            <person name="Carver A."/>
            <person name="Chen C."/>
            <person name="Cichocki N."/>
            <person name="Clum A."/>
            <person name="Culley D."/>
            <person name="Crous P.W."/>
            <person name="Fauchery L."/>
            <person name="Girlanda M."/>
            <person name="Hayes R.D."/>
            <person name="Keri Z."/>
            <person name="LaButti K."/>
            <person name="Lipzen A."/>
            <person name="Lombard V."/>
            <person name="Magnuson J."/>
            <person name="Maillard F."/>
            <person name="Murat C."/>
            <person name="Nolan M."/>
            <person name="Ohm R.A."/>
            <person name="Pangilinan J."/>
            <person name="Pereira M.F."/>
            <person name="Perotto S."/>
            <person name="Peter M."/>
            <person name="Pfister S."/>
            <person name="Riley R."/>
            <person name="Sitrit Y."/>
            <person name="Stielow J.B."/>
            <person name="Szollosi G."/>
            <person name="Zifcakova L."/>
            <person name="Stursova M."/>
            <person name="Spatafora J.W."/>
            <person name="Tedersoo L."/>
            <person name="Vaario L.M."/>
            <person name="Yamada A."/>
            <person name="Yan M."/>
            <person name="Wang P."/>
            <person name="Xu J."/>
            <person name="Bruns T."/>
            <person name="Baldrian P."/>
            <person name="Vilgalys R."/>
            <person name="Dunand C."/>
            <person name="Henrissat B."/>
            <person name="Grigoriev I.V."/>
            <person name="Hibbett D."/>
            <person name="Nagy L.G."/>
            <person name="Martin F.M."/>
        </authorList>
    </citation>
    <scope>NUCLEOTIDE SEQUENCE</scope>
    <source>
        <strain evidence="2">BED1</strain>
    </source>
</reference>
<evidence type="ECO:0000313" key="3">
    <source>
        <dbReference type="Proteomes" id="UP001194468"/>
    </source>
</evidence>
<evidence type="ECO:0000256" key="1">
    <source>
        <dbReference type="SAM" id="MobiDB-lite"/>
    </source>
</evidence>
<gene>
    <name evidence="2" type="ORF">L210DRAFT_3391365</name>
</gene>
<sequence>TYTREGRAIRRLVSLSDSVIDLTHEFDRRVLLAEGLNDIENVDSTDKQERAFRSYMKLVNWCPSIMELMRTQDADELGHACGELKKGADGARGDDTNNLKRSVAIWLNSQTTYPTPFLAVDDKQKRGFSHDLTGSLICPVDYDWTDPVIRNAIRKYSQNYPVTAYMWPTFLYAKGQYQRNRPSVDLFKGELLLRAFRCIFTSPSSARRENTEEDSTNDGLHSRRGSQHIRPRCNVATLLKMRTLRFALSSCASWNIQDDDFNYDVFYNNMLDWFERPRTQTKAELIEDLLLWWNE</sequence>